<dbReference type="Proteomes" id="UP001211907">
    <property type="component" value="Unassembled WGS sequence"/>
</dbReference>
<dbReference type="Gene3D" id="3.30.2350.20">
    <property type="entry name" value="TruD, catalytic domain"/>
    <property type="match status" value="2"/>
</dbReference>
<dbReference type="GO" id="GO:0001522">
    <property type="term" value="P:pseudouridine synthesis"/>
    <property type="evidence" value="ECO:0007669"/>
    <property type="project" value="InterPro"/>
</dbReference>
<feature type="domain" description="TRUD" evidence="4">
    <location>
        <begin position="635"/>
        <end position="865"/>
    </location>
</feature>
<dbReference type="PROSITE" id="PS50984">
    <property type="entry name" value="TRUD"/>
    <property type="match status" value="1"/>
</dbReference>
<sequence>MLRGLITKYIARSGDTNSTRWIGNIDGVDGVERWLWCGQIAVSEKIGPSHVDRICIDAALKLWNVFLNLLDQDENTEMQVLEYLQAFEFPIRFLCACIPFLSEEDCVGPRDAVVFLISGMKGAFELVQSVESDVCDADQSLSEVCGNGRVVHIKCMSTKGNSDDSARLDDFKQRAGEMRNEKEDGFFDNLEPELYNLKKLRLAEQISKNVNQFSAKLSTLVALTLFIPASALPPVGPAIAKNTATLPSALTLSTLEAFTAKQLLDLSGVPTDRLYLLESDVGITAFLNPLQNFATLSAIIKHRYTDFLVNEVDPAGNVLHLDAVDTAAVEARQIVKAFDLANVPESVFAEMRGFFNEAEADSCLQKVKDILAEKVQTRAVVRTAANEAGGDKKRTRRNDGTCGEVTTSEAGVAVLGSDVVKSNEVITAEKAKKVDGELNEKTRKEEKEIWTRAYPVKEERVAVYDFFKTHFPEKLATDLRPDNRINLRLFTSRDRQRSIPRPDFGPSGPGEHLSFILYKENKDTMDCLNSLARVTGTQAMNYTFAGTKDKRGVTVQKCSGHRVFQSKLEGVNLGPNIKIGNFKYVKERVNLGDLLGNQFAITLRDVALTEKSDTKSEKDISEILQTSLDSLQKSGFINYYGMQRFGTRSISTHQVGLAMLAGSWGTAVDLIMMPKGDEKQEIMDARKLWMEKRDYKACFHAFPRYCVAERAVMQAMVPRNLRLMYVHSVQSFIWNHAASERIRLYGSKIVKGDLVAKYNAYAPKKSKLEEEVEEAGDLSDIAAIAEHKQGRLIEVELVETDEQAAQKSIEDLVLPLPGHSIKYPTNEIGKFYEEFMAKYLLDPHDMKRKNRETSLAGDYRRVVIKPKDISWNIMRYDDPNFPLSRTDLDIINGVPEPVSIPDGKRIGVVVRFTLETSSYATMALREILRSDTSAGYQSTLSASSKKETDAERESFTHVVQ</sequence>
<reference evidence="5" key="1">
    <citation type="submission" date="2020-05" db="EMBL/GenBank/DDBJ databases">
        <title>Phylogenomic resolution of chytrid fungi.</title>
        <authorList>
            <person name="Stajich J.E."/>
            <person name="Amses K."/>
            <person name="Simmons R."/>
            <person name="Seto K."/>
            <person name="Myers J."/>
            <person name="Bonds A."/>
            <person name="Quandt C.A."/>
            <person name="Barry K."/>
            <person name="Liu P."/>
            <person name="Grigoriev I."/>
            <person name="Longcore J.E."/>
            <person name="James T.Y."/>
        </authorList>
    </citation>
    <scope>NUCLEOTIDE SEQUENCE</scope>
    <source>
        <strain evidence="5">JEL0513</strain>
    </source>
</reference>
<dbReference type="SUPFAM" id="SSF55120">
    <property type="entry name" value="Pseudouridine synthase"/>
    <property type="match status" value="1"/>
</dbReference>
<dbReference type="InterPro" id="IPR011760">
    <property type="entry name" value="PsdUridine_synth_TruD_insert"/>
</dbReference>
<feature type="compositionally biased region" description="Basic and acidic residues" evidence="3">
    <location>
        <begin position="944"/>
        <end position="960"/>
    </location>
</feature>
<dbReference type="PANTHER" id="PTHR13326">
    <property type="entry name" value="TRNA PSEUDOURIDINE SYNTHASE D"/>
    <property type="match status" value="1"/>
</dbReference>
<evidence type="ECO:0000259" key="4">
    <source>
        <dbReference type="PROSITE" id="PS50984"/>
    </source>
</evidence>
<protein>
    <recommendedName>
        <fullName evidence="4">TRUD domain-containing protein</fullName>
    </recommendedName>
</protein>
<accession>A0AAD5TAF3</accession>
<dbReference type="InterPro" id="IPR001656">
    <property type="entry name" value="PsdUridine_synth_TruD"/>
</dbReference>
<dbReference type="InterPro" id="IPR042214">
    <property type="entry name" value="TruD_catalytic"/>
</dbReference>
<evidence type="ECO:0000313" key="5">
    <source>
        <dbReference type="EMBL" id="KAJ3140043.1"/>
    </source>
</evidence>
<evidence type="ECO:0000256" key="3">
    <source>
        <dbReference type="SAM" id="MobiDB-lite"/>
    </source>
</evidence>
<dbReference type="InterPro" id="IPR020103">
    <property type="entry name" value="PsdUridine_synth_cat_dom_sf"/>
</dbReference>
<evidence type="ECO:0000313" key="6">
    <source>
        <dbReference type="Proteomes" id="UP001211907"/>
    </source>
</evidence>
<organism evidence="5 6">
    <name type="scientific">Physocladia obscura</name>
    <dbReference type="NCBI Taxonomy" id="109957"/>
    <lineage>
        <taxon>Eukaryota</taxon>
        <taxon>Fungi</taxon>
        <taxon>Fungi incertae sedis</taxon>
        <taxon>Chytridiomycota</taxon>
        <taxon>Chytridiomycota incertae sedis</taxon>
        <taxon>Chytridiomycetes</taxon>
        <taxon>Chytridiales</taxon>
        <taxon>Chytriomycetaceae</taxon>
        <taxon>Physocladia</taxon>
    </lineage>
</organism>
<dbReference type="GO" id="GO:0009982">
    <property type="term" value="F:pseudouridine synthase activity"/>
    <property type="evidence" value="ECO:0007669"/>
    <property type="project" value="InterPro"/>
</dbReference>
<dbReference type="AlphaFoldDB" id="A0AAD5TAF3"/>
<dbReference type="EMBL" id="JADGJH010000062">
    <property type="protein sequence ID" value="KAJ3140043.1"/>
    <property type="molecule type" value="Genomic_DNA"/>
</dbReference>
<keyword evidence="6" id="KW-1185">Reference proteome</keyword>
<dbReference type="PANTHER" id="PTHR13326:SF21">
    <property type="entry name" value="PSEUDOURIDYLATE SYNTHASE PUS7L"/>
    <property type="match status" value="1"/>
</dbReference>
<keyword evidence="2" id="KW-0413">Isomerase</keyword>
<gene>
    <name evidence="5" type="ORF">HK100_010888</name>
</gene>
<evidence type="ECO:0000256" key="1">
    <source>
        <dbReference type="ARBA" id="ARBA00007953"/>
    </source>
</evidence>
<dbReference type="GO" id="GO:0003723">
    <property type="term" value="F:RNA binding"/>
    <property type="evidence" value="ECO:0007669"/>
    <property type="project" value="InterPro"/>
</dbReference>
<comment type="similarity">
    <text evidence="1">Belongs to the pseudouridine synthase TruD family.</text>
</comment>
<evidence type="ECO:0000256" key="2">
    <source>
        <dbReference type="ARBA" id="ARBA00023235"/>
    </source>
</evidence>
<name>A0AAD5TAF3_9FUNG</name>
<dbReference type="Pfam" id="PF01142">
    <property type="entry name" value="TruD"/>
    <property type="match status" value="1"/>
</dbReference>
<dbReference type="CDD" id="cd02576">
    <property type="entry name" value="PseudoU_synth_ScPUS7"/>
    <property type="match status" value="1"/>
</dbReference>
<feature type="region of interest" description="Disordered" evidence="3">
    <location>
        <begin position="938"/>
        <end position="960"/>
    </location>
</feature>
<comment type="caution">
    <text evidence="5">The sequence shown here is derived from an EMBL/GenBank/DDBJ whole genome shotgun (WGS) entry which is preliminary data.</text>
</comment>
<dbReference type="NCBIfam" id="TIGR00094">
    <property type="entry name" value="tRNA_TruD_broad"/>
    <property type="match status" value="1"/>
</dbReference>
<proteinExistence type="inferred from homology"/>
<dbReference type="GO" id="GO:0005634">
    <property type="term" value="C:nucleus"/>
    <property type="evidence" value="ECO:0007669"/>
    <property type="project" value="TreeGrafter"/>
</dbReference>